<evidence type="ECO:0000313" key="3">
    <source>
        <dbReference type="Proteomes" id="UP000682928"/>
    </source>
</evidence>
<dbReference type="EMBL" id="AP024590">
    <property type="protein sequence ID" value="BCU54290.1"/>
    <property type="molecule type" value="Genomic_DNA"/>
</dbReference>
<name>A0AA86IMJ3_9ENTR</name>
<gene>
    <name evidence="2" type="ORF">ENKO_08840</name>
</gene>
<sequence>MADKTCFAASLGSLTPLAGWLENRMAGLPVAQAWRFSLDLAACEVATNIIRHALHEDDSRSFSVEFTATAGEVCLRFTDCGDAMPNGLIAAARAADFDDMSPLMESGRGLKLILLCVDVFDYVREADCNLTTLVKRVKAHE</sequence>
<evidence type="ECO:0000259" key="1">
    <source>
        <dbReference type="Pfam" id="PF13581"/>
    </source>
</evidence>
<proteinExistence type="predicted"/>
<reference evidence="2" key="1">
    <citation type="submission" date="2021-04" db="EMBL/GenBank/DDBJ databases">
        <title>Difference and commonality of drug resistance evolution in various bacteria. and drug sensitivity profiles.</title>
        <authorList>
            <person name="Maeda T."/>
            <person name="Shibai A."/>
            <person name="Kawada K."/>
            <person name="Kotani H."/>
            <person name="Tarusawa Y."/>
            <person name="Tanabe K."/>
            <person name="Furusawa C."/>
        </authorList>
    </citation>
    <scope>NUCLEOTIDE SEQUENCE</scope>
    <source>
        <strain evidence="2">JCM 8580</strain>
    </source>
</reference>
<dbReference type="AlphaFoldDB" id="A0AA86IMJ3"/>
<dbReference type="Gene3D" id="3.30.565.10">
    <property type="entry name" value="Histidine kinase-like ATPase, C-terminal domain"/>
    <property type="match status" value="1"/>
</dbReference>
<dbReference type="CDD" id="cd16936">
    <property type="entry name" value="HATPase_RsbW-like"/>
    <property type="match status" value="1"/>
</dbReference>
<dbReference type="Pfam" id="PF13581">
    <property type="entry name" value="HATPase_c_2"/>
    <property type="match status" value="1"/>
</dbReference>
<accession>A0AA86IMJ3</accession>
<dbReference type="InterPro" id="IPR036890">
    <property type="entry name" value="HATPase_C_sf"/>
</dbReference>
<evidence type="ECO:0000313" key="2">
    <source>
        <dbReference type="EMBL" id="BCU54290.1"/>
    </source>
</evidence>
<dbReference type="InterPro" id="IPR003594">
    <property type="entry name" value="HATPase_dom"/>
</dbReference>
<dbReference type="Proteomes" id="UP000682928">
    <property type="component" value="Chromosome"/>
</dbReference>
<feature type="domain" description="Histidine kinase/HSP90-like ATPase" evidence="1">
    <location>
        <begin position="8"/>
        <end position="135"/>
    </location>
</feature>
<dbReference type="RefSeq" id="WP_088221381.1">
    <property type="nucleotide sequence ID" value="NZ_AP024590.1"/>
</dbReference>
<protein>
    <recommendedName>
        <fullName evidence="1">Histidine kinase/HSP90-like ATPase domain-containing protein</fullName>
    </recommendedName>
</protein>
<organism evidence="2 3">
    <name type="scientific">Enterobacter kobei</name>
    <dbReference type="NCBI Taxonomy" id="208224"/>
    <lineage>
        <taxon>Bacteria</taxon>
        <taxon>Pseudomonadati</taxon>
        <taxon>Pseudomonadota</taxon>
        <taxon>Gammaproteobacteria</taxon>
        <taxon>Enterobacterales</taxon>
        <taxon>Enterobacteriaceae</taxon>
        <taxon>Enterobacter</taxon>
        <taxon>Enterobacter cloacae complex</taxon>
    </lineage>
</organism>